<comment type="caution">
    <text evidence="1">The sequence shown here is derived from an EMBL/GenBank/DDBJ whole genome shotgun (WGS) entry which is preliminary data.</text>
</comment>
<organism evidence="1 2">
    <name type="scientific">[Emmonsia] crescens</name>
    <dbReference type="NCBI Taxonomy" id="73230"/>
    <lineage>
        <taxon>Eukaryota</taxon>
        <taxon>Fungi</taxon>
        <taxon>Dikarya</taxon>
        <taxon>Ascomycota</taxon>
        <taxon>Pezizomycotina</taxon>
        <taxon>Eurotiomycetes</taxon>
        <taxon>Eurotiomycetidae</taxon>
        <taxon>Onygenales</taxon>
        <taxon>Ajellomycetaceae</taxon>
        <taxon>Emergomyces</taxon>
    </lineage>
</organism>
<accession>A0A2B7ZH20</accession>
<protein>
    <submittedName>
        <fullName evidence="1">Uncharacterized protein</fullName>
    </submittedName>
</protein>
<dbReference type="EMBL" id="PDND01000104">
    <property type="protein sequence ID" value="PGH32107.1"/>
    <property type="molecule type" value="Genomic_DNA"/>
</dbReference>
<name>A0A2B7ZH20_9EURO</name>
<reference evidence="1 2" key="1">
    <citation type="submission" date="2017-10" db="EMBL/GenBank/DDBJ databases">
        <title>Comparative genomics in systemic dimorphic fungi from Ajellomycetaceae.</title>
        <authorList>
            <person name="Munoz J.F."/>
            <person name="Mcewen J.G."/>
            <person name="Clay O.K."/>
            <person name="Cuomo C.A."/>
        </authorList>
    </citation>
    <scope>NUCLEOTIDE SEQUENCE [LARGE SCALE GENOMIC DNA]</scope>
    <source>
        <strain evidence="1 2">UAMH4076</strain>
    </source>
</reference>
<evidence type="ECO:0000313" key="1">
    <source>
        <dbReference type="EMBL" id="PGH32107.1"/>
    </source>
</evidence>
<dbReference type="AlphaFoldDB" id="A0A2B7ZH20"/>
<dbReference type="Proteomes" id="UP000226031">
    <property type="component" value="Unassembled WGS sequence"/>
</dbReference>
<proteinExistence type="predicted"/>
<gene>
    <name evidence="1" type="ORF">GX50_05123</name>
</gene>
<evidence type="ECO:0000313" key="2">
    <source>
        <dbReference type="Proteomes" id="UP000226031"/>
    </source>
</evidence>
<sequence>MHWNATWRRSHTNWIPFRLQGHSMSKLLLVGKVEIATSRSCFPCSYIATGNSHSSLAGRSSGIGSSFSMIIQSYGITDIWCSLSVSFAKIVTPSSKKSSRGRSSLSKKETARSDVIRLVEAPRVFTKDLSLLELEPLFVRPEAKIPILSIGACVPRDHDLLVCSVSIQYFPGVVRDLLSVKNEFSVVVTAAAEFFYLLILQIL</sequence>
<keyword evidence="2" id="KW-1185">Reference proteome</keyword>